<protein>
    <recommendedName>
        <fullName evidence="4">Retrotransposon Copia-like N-terminal domain-containing protein</fullName>
    </recommendedName>
</protein>
<gene>
    <name evidence="2" type="ORF">F2P56_020557</name>
</gene>
<proteinExistence type="predicted"/>
<evidence type="ECO:0000313" key="3">
    <source>
        <dbReference type="Proteomes" id="UP000619265"/>
    </source>
</evidence>
<feature type="region of interest" description="Disordered" evidence="1">
    <location>
        <begin position="223"/>
        <end position="252"/>
    </location>
</feature>
<comment type="caution">
    <text evidence="2">The sequence shown here is derived from an EMBL/GenBank/DDBJ whole genome shotgun (WGS) entry which is preliminary data.</text>
</comment>
<dbReference type="EMBL" id="LIHL02000009">
    <property type="protein sequence ID" value="KAF5460707.1"/>
    <property type="molecule type" value="Genomic_DNA"/>
</dbReference>
<evidence type="ECO:0000256" key="1">
    <source>
        <dbReference type="SAM" id="MobiDB-lite"/>
    </source>
</evidence>
<dbReference type="PANTHER" id="PTHR47481:SF2">
    <property type="entry name" value="RETROTRANSPOSON GAG DOMAIN-CONTAINING PROTEIN"/>
    <property type="match status" value="1"/>
</dbReference>
<dbReference type="AlphaFoldDB" id="A0A833UR93"/>
<dbReference type="Gramene" id="Jr09_11400_p1">
    <property type="protein sequence ID" value="cds.Jr09_11400_p1"/>
    <property type="gene ID" value="Jr09_11400"/>
</dbReference>
<name>A0A833UR93_JUGRE</name>
<accession>A0A833UR93</accession>
<evidence type="ECO:0008006" key="4">
    <source>
        <dbReference type="Google" id="ProtNLM"/>
    </source>
</evidence>
<organism evidence="2 3">
    <name type="scientific">Juglans regia</name>
    <name type="common">English walnut</name>
    <dbReference type="NCBI Taxonomy" id="51240"/>
    <lineage>
        <taxon>Eukaryota</taxon>
        <taxon>Viridiplantae</taxon>
        <taxon>Streptophyta</taxon>
        <taxon>Embryophyta</taxon>
        <taxon>Tracheophyta</taxon>
        <taxon>Spermatophyta</taxon>
        <taxon>Magnoliopsida</taxon>
        <taxon>eudicotyledons</taxon>
        <taxon>Gunneridae</taxon>
        <taxon>Pentapetalae</taxon>
        <taxon>rosids</taxon>
        <taxon>fabids</taxon>
        <taxon>Fagales</taxon>
        <taxon>Juglandaceae</taxon>
        <taxon>Juglans</taxon>
    </lineage>
</organism>
<feature type="compositionally biased region" description="Low complexity" evidence="1">
    <location>
        <begin position="231"/>
        <end position="248"/>
    </location>
</feature>
<reference evidence="2" key="1">
    <citation type="submission" date="2015-10" db="EMBL/GenBank/DDBJ databases">
        <authorList>
            <person name="Martinez-Garcia P.J."/>
            <person name="Crepeau M.W."/>
            <person name="Puiu D."/>
            <person name="Gonzalez-Ibeas D."/>
            <person name="Whalen J."/>
            <person name="Stevens K."/>
            <person name="Paul R."/>
            <person name="Butterfield T."/>
            <person name="Britton M."/>
            <person name="Reagan R."/>
            <person name="Chakraborty S."/>
            <person name="Walawage S.L."/>
            <person name="Vasquez-Gross H.A."/>
            <person name="Cardeno C."/>
            <person name="Famula R."/>
            <person name="Pratt K."/>
            <person name="Kuruganti S."/>
            <person name="Aradhya M.K."/>
            <person name="Leslie C.A."/>
            <person name="Dandekar A.M."/>
            <person name="Salzberg S.L."/>
            <person name="Wegrzyn J.L."/>
            <person name="Langley C.H."/>
            <person name="Neale D.B."/>
        </authorList>
    </citation>
    <scope>NUCLEOTIDE SEQUENCE</scope>
    <source>
        <tissue evidence="2">Leaves</tissue>
    </source>
</reference>
<dbReference type="PANTHER" id="PTHR47481">
    <property type="match status" value="1"/>
</dbReference>
<reference evidence="2" key="2">
    <citation type="submission" date="2020-03" db="EMBL/GenBank/DDBJ databases">
        <title>Walnut 2.0.</title>
        <authorList>
            <person name="Marrano A."/>
            <person name="Britton M."/>
            <person name="Zimin A.V."/>
            <person name="Zaini P.A."/>
            <person name="Workman R."/>
            <person name="Puiu D."/>
            <person name="Bianco L."/>
            <person name="Allen B.J."/>
            <person name="Troggio M."/>
            <person name="Leslie C.A."/>
            <person name="Timp W."/>
            <person name="Dendekar A."/>
            <person name="Salzberg S.L."/>
            <person name="Neale D.B."/>
        </authorList>
    </citation>
    <scope>NUCLEOTIDE SEQUENCE</scope>
    <source>
        <tissue evidence="2">Leaves</tissue>
    </source>
</reference>
<sequence length="311" mass="34148">MPAQLPLFNPTSSLNITKLSRANYPTWKATMLPYLKGQKVFGYLDGSLTPPSKELVAENGTTTLNPLFDIWETQDNLIVSCLNASLTDEVIAQVALCTTSHEVWIALTSSFASQSRAQIIQVQTQLSTARKTNQTVSEYFIHIKRLADNLAIAGQPLNTDDTITYLLAGLGPEYDSLVTIISARDASLTLEEVYSMLLTCEARIAHHSQSTLTMNVSANVATSQQNFSPYRGRSNSNRGRSSGNSNRGTGKGNFSLRNSDLWCQLCDKSGHTASRCYKRYDPHFLPPPPRRTGQANLSTNHSAVILSRVAC</sequence>
<evidence type="ECO:0000313" key="2">
    <source>
        <dbReference type="EMBL" id="KAF5460707.1"/>
    </source>
</evidence>
<dbReference type="Pfam" id="PF14223">
    <property type="entry name" value="Retrotran_gag_2"/>
    <property type="match status" value="1"/>
</dbReference>
<dbReference type="Proteomes" id="UP000619265">
    <property type="component" value="Unassembled WGS sequence"/>
</dbReference>